<reference evidence="1 2" key="1">
    <citation type="submission" date="2019-04" db="EMBL/GenBank/DDBJ databases">
        <title>Genome sequencing of Clostridium botulinum Groups I-IV and Clostridium butyricum.</title>
        <authorList>
            <person name="Brunt J."/>
            <person name="Van Vliet A.H.M."/>
            <person name="Stringer S.C."/>
            <person name="Carter A.T."/>
            <person name="Peck M.W."/>
        </authorList>
    </citation>
    <scope>NUCLEOTIDE SEQUENCE [LARGE SCALE GENOMIC DNA]</scope>
    <source>
        <strain evidence="1 2">CB-K-33E</strain>
    </source>
</reference>
<dbReference type="Proteomes" id="UP000473681">
    <property type="component" value="Unassembled WGS sequence"/>
</dbReference>
<evidence type="ECO:0000313" key="2">
    <source>
        <dbReference type="Proteomes" id="UP000473681"/>
    </source>
</evidence>
<evidence type="ECO:0000313" key="1">
    <source>
        <dbReference type="EMBL" id="NFN36286.1"/>
    </source>
</evidence>
<organism evidence="1 2">
    <name type="scientific">Clostridium botulinum</name>
    <dbReference type="NCBI Taxonomy" id="1491"/>
    <lineage>
        <taxon>Bacteria</taxon>
        <taxon>Bacillati</taxon>
        <taxon>Bacillota</taxon>
        <taxon>Clostridia</taxon>
        <taxon>Eubacteriales</taxon>
        <taxon>Clostridiaceae</taxon>
        <taxon>Clostridium</taxon>
    </lineage>
</organism>
<protein>
    <submittedName>
        <fullName evidence="1">Uncharacterized protein</fullName>
    </submittedName>
</protein>
<accession>A0A846JTD9</accession>
<dbReference type="EMBL" id="SWVK01000021">
    <property type="protein sequence ID" value="NFN36286.1"/>
    <property type="molecule type" value="Genomic_DNA"/>
</dbReference>
<dbReference type="OrthoDB" id="1929943at2"/>
<dbReference type="RefSeq" id="WP_053341537.1">
    <property type="nucleotide sequence ID" value="NZ_JACBBZ010000002.1"/>
</dbReference>
<dbReference type="AlphaFoldDB" id="A0A846JTD9"/>
<proteinExistence type="predicted"/>
<gene>
    <name evidence="1" type="ORF">FDB51_14405</name>
</gene>
<name>A0A846JTD9_CLOBO</name>
<comment type="caution">
    <text evidence="1">The sequence shown here is derived from an EMBL/GenBank/DDBJ whole genome shotgun (WGS) entry which is preliminary data.</text>
</comment>
<sequence>MDRKELIEQKKKQLYFRNLMKSMNAVTTKEIYETAVEREFYKKIIFSYYELWGKGQIKSYSKLKCEANDNKLCKWIADKVELTSKKEYVFINIGYCEGYAKIVLNNLYESVLQLWYHEEKINDLYGSLKCGFGKGFCLIDLLDRKVIEVALVSDDEYNYQLWQWHY</sequence>